<comment type="caution">
    <text evidence="1">The sequence shown here is derived from an EMBL/GenBank/DDBJ whole genome shotgun (WGS) entry which is preliminary data.</text>
</comment>
<evidence type="ECO:0000313" key="1">
    <source>
        <dbReference type="EMBL" id="MSU01395.1"/>
    </source>
</evidence>
<dbReference type="EMBL" id="VUNQ01000014">
    <property type="protein sequence ID" value="MSU01395.1"/>
    <property type="molecule type" value="Genomic_DNA"/>
</dbReference>
<name>A0A6N7XY30_9FIRM</name>
<keyword evidence="2" id="KW-1185">Reference proteome</keyword>
<sequence>MKIISEDITLEDIINFVHKVSFNPLELDDGKGNVVMIHGKRGKDLIVLIKNREDLEDYQENVLKKTITNGFLMREKIRGTLFHELSIVEETITFEDWMNGWTEEERELYSNQYRLEYDAINEPFKIYGE</sequence>
<gene>
    <name evidence="1" type="ORF">FYJ83_07935</name>
</gene>
<reference evidence="1 2" key="1">
    <citation type="submission" date="2019-09" db="EMBL/GenBank/DDBJ databases">
        <title>In-depth cultivation of the pig gut microbiome towards novel bacterial diversity and tailored functional studies.</title>
        <authorList>
            <person name="Wylensek D."/>
            <person name="Hitch T.C.A."/>
            <person name="Clavel T."/>
        </authorList>
    </citation>
    <scope>NUCLEOTIDE SEQUENCE [LARGE SCALE GENOMIC DNA]</scope>
    <source>
        <strain evidence="1 2">WCA3-693-APC-4?</strain>
    </source>
</reference>
<dbReference type="RefSeq" id="WP_154439811.1">
    <property type="nucleotide sequence ID" value="NZ_VUNQ01000014.1"/>
</dbReference>
<dbReference type="AlphaFoldDB" id="A0A6N7XY30"/>
<accession>A0A6N7XY30</accession>
<protein>
    <submittedName>
        <fullName evidence="1">Uncharacterized protein</fullName>
    </submittedName>
</protein>
<evidence type="ECO:0000313" key="2">
    <source>
        <dbReference type="Proteomes" id="UP000469523"/>
    </source>
</evidence>
<proteinExistence type="predicted"/>
<dbReference type="Proteomes" id="UP000469523">
    <property type="component" value="Unassembled WGS sequence"/>
</dbReference>
<organism evidence="1 2">
    <name type="scientific">Tissierella pigra</name>
    <dbReference type="NCBI Taxonomy" id="2607614"/>
    <lineage>
        <taxon>Bacteria</taxon>
        <taxon>Bacillati</taxon>
        <taxon>Bacillota</taxon>
        <taxon>Tissierellia</taxon>
        <taxon>Tissierellales</taxon>
        <taxon>Tissierellaceae</taxon>
        <taxon>Tissierella</taxon>
    </lineage>
</organism>